<sequence>MPWAPQPRLCPLPEIIEEAHTANRPRLSDTPLDNAPAKRHVKAAGASASVGDVLGDMGIPASSKPVRKVPVSLAAPKARQGVTPLHLHVWRTESNLLILDEHKPGSALPTETLLFNILLACRSQQKPLGAAERMRCPLNDQLAQIYSHADLREELQAWLAEALAQQPETELWLMGGELARCFIPPDNNPLEVRFTWPQLSLSAHSPAVKALIAPSLTDMLEQPALKRPMWKALNGL</sequence>
<organism evidence="1 2">
    <name type="scientific">Gilvimarinus algae</name>
    <dbReference type="NCBI Taxonomy" id="3058037"/>
    <lineage>
        <taxon>Bacteria</taxon>
        <taxon>Pseudomonadati</taxon>
        <taxon>Pseudomonadota</taxon>
        <taxon>Gammaproteobacteria</taxon>
        <taxon>Cellvibrionales</taxon>
        <taxon>Cellvibrionaceae</taxon>
        <taxon>Gilvimarinus</taxon>
    </lineage>
</organism>
<proteinExistence type="predicted"/>
<reference evidence="1" key="1">
    <citation type="submission" date="2023-07" db="EMBL/GenBank/DDBJ databases">
        <title>Gilvimarinus algae sp. nov., isolated from the surface of Kelp.</title>
        <authorList>
            <person name="Sun Y.Y."/>
            <person name="Gong Y."/>
            <person name="Du Z.J."/>
        </authorList>
    </citation>
    <scope>NUCLEOTIDE SEQUENCE</scope>
    <source>
        <strain evidence="1">SDUM040014</strain>
    </source>
</reference>
<dbReference type="EMBL" id="JAULRT010000059">
    <property type="protein sequence ID" value="MDO3382764.1"/>
    <property type="molecule type" value="Genomic_DNA"/>
</dbReference>
<gene>
    <name evidence="1" type="ORF">QWI16_11355</name>
</gene>
<evidence type="ECO:0000313" key="1">
    <source>
        <dbReference type="EMBL" id="MDO3382764.1"/>
    </source>
</evidence>
<protein>
    <submittedName>
        <fullName evidence="1">Uncharacterized protein</fullName>
    </submittedName>
</protein>
<name>A0ABT8TGX7_9GAMM</name>
<dbReference type="Proteomes" id="UP001168380">
    <property type="component" value="Unassembled WGS sequence"/>
</dbReference>
<comment type="caution">
    <text evidence="1">The sequence shown here is derived from an EMBL/GenBank/DDBJ whole genome shotgun (WGS) entry which is preliminary data.</text>
</comment>
<keyword evidence="2" id="KW-1185">Reference proteome</keyword>
<accession>A0ABT8TGX7</accession>
<evidence type="ECO:0000313" key="2">
    <source>
        <dbReference type="Proteomes" id="UP001168380"/>
    </source>
</evidence>